<protein>
    <submittedName>
        <fullName evidence="1">Uncharacterized protein</fullName>
    </submittedName>
</protein>
<evidence type="ECO:0000313" key="2">
    <source>
        <dbReference type="Proteomes" id="UP001142489"/>
    </source>
</evidence>
<reference evidence="1" key="1">
    <citation type="journal article" date="2023" name="DNA Res.">
        <title>Chromosome-level genome assembly of Phrynocephalus forsythii using third-generation DNA sequencing and Hi-C analysis.</title>
        <authorList>
            <person name="Qi Y."/>
            <person name="Zhao W."/>
            <person name="Zhao Y."/>
            <person name="Niu C."/>
            <person name="Cao S."/>
            <person name="Zhang Y."/>
        </authorList>
    </citation>
    <scope>NUCLEOTIDE SEQUENCE</scope>
    <source>
        <tissue evidence="1">Muscle</tissue>
    </source>
</reference>
<dbReference type="Proteomes" id="UP001142489">
    <property type="component" value="Unassembled WGS sequence"/>
</dbReference>
<sequence length="168" mass="17765">MSTHLRSGCYLGRKSGICLALLVATLLLALLVLGILYGRCARQLESERLRPGAAAPPGSCANASAPTRPPGPWGHRRLPPHLVPLHYSLLLWPLLAPGLPEPRAHAGQVNITVRCRQETAAVLLHGHELAFRSAAVWGPLEEQEDPDGPPAATAAALTLAPASSPWPS</sequence>
<dbReference type="InterPro" id="IPR042097">
    <property type="entry name" value="Aminopeptidase_N-like_N_sf"/>
</dbReference>
<dbReference type="EMBL" id="JAPFRF010000004">
    <property type="protein sequence ID" value="KAJ7335682.1"/>
    <property type="molecule type" value="Genomic_DNA"/>
</dbReference>
<comment type="caution">
    <text evidence="1">The sequence shown here is derived from an EMBL/GenBank/DDBJ whole genome shotgun (WGS) entry which is preliminary data.</text>
</comment>
<dbReference type="SUPFAM" id="SSF63737">
    <property type="entry name" value="Leukotriene A4 hydrolase N-terminal domain"/>
    <property type="match status" value="1"/>
</dbReference>
<feature type="non-terminal residue" evidence="1">
    <location>
        <position position="168"/>
    </location>
</feature>
<accession>A0A9Q0Y0K0</accession>
<dbReference type="Gene3D" id="2.60.40.1730">
    <property type="entry name" value="tricorn interacting facor f3 domain"/>
    <property type="match status" value="1"/>
</dbReference>
<dbReference type="AlphaFoldDB" id="A0A9Q0Y0K0"/>
<organism evidence="1 2">
    <name type="scientific">Phrynocephalus forsythii</name>
    <dbReference type="NCBI Taxonomy" id="171643"/>
    <lineage>
        <taxon>Eukaryota</taxon>
        <taxon>Metazoa</taxon>
        <taxon>Chordata</taxon>
        <taxon>Craniata</taxon>
        <taxon>Vertebrata</taxon>
        <taxon>Euteleostomi</taxon>
        <taxon>Lepidosauria</taxon>
        <taxon>Squamata</taxon>
        <taxon>Bifurcata</taxon>
        <taxon>Unidentata</taxon>
        <taxon>Episquamata</taxon>
        <taxon>Toxicofera</taxon>
        <taxon>Iguania</taxon>
        <taxon>Acrodonta</taxon>
        <taxon>Agamidae</taxon>
        <taxon>Agaminae</taxon>
        <taxon>Phrynocephalus</taxon>
    </lineage>
</organism>
<name>A0A9Q0Y0K0_9SAUR</name>
<evidence type="ECO:0000313" key="1">
    <source>
        <dbReference type="EMBL" id="KAJ7335682.1"/>
    </source>
</evidence>
<proteinExistence type="predicted"/>
<gene>
    <name evidence="1" type="ORF">JRQ81_013623</name>
</gene>
<keyword evidence="2" id="KW-1185">Reference proteome</keyword>